<dbReference type="GO" id="GO:0046872">
    <property type="term" value="F:metal ion binding"/>
    <property type="evidence" value="ECO:0007669"/>
    <property type="project" value="UniProtKB-KW"/>
</dbReference>
<dbReference type="EMBL" id="JAFKMR010000012">
    <property type="protein sequence ID" value="MBN8743567.1"/>
    <property type="molecule type" value="Genomic_DNA"/>
</dbReference>
<dbReference type="InterPro" id="IPR053378">
    <property type="entry name" value="Prenyl_diphosphate_synthase"/>
</dbReference>
<dbReference type="AlphaFoldDB" id="A0A8I1MX14"/>
<evidence type="ECO:0000256" key="3">
    <source>
        <dbReference type="ARBA" id="ARBA00022679"/>
    </source>
</evidence>
<evidence type="ECO:0000256" key="6">
    <source>
        <dbReference type="ARBA" id="ARBA00023229"/>
    </source>
</evidence>
<dbReference type="GO" id="GO:0005737">
    <property type="term" value="C:cytoplasm"/>
    <property type="evidence" value="ECO:0007669"/>
    <property type="project" value="UniProtKB-ARBA"/>
</dbReference>
<keyword evidence="5" id="KW-0460">Magnesium</keyword>
<sequence length="326" mass="34655">MTVSEVLQLESVPPGSTEPGLLPLNHSFDHWLHQHQARAQQLIERFVPPEHPLVPQLHEAMHYAAAMGGKRVRPLLVWAAGECVQADDQALDRAACAVELVHAYSLVHDDLPCMDDDVLRRGQPTTHVRFGEALALLAGDALQALAYEVLTPEADIAPALQARLCALLARASGADGMAGGQTLDILATGGAVSGDDLMHMHSRKTGALLKASVLMGAACGGFDTAHPAQTYTALETYGDAVGLAFQVVDDILDVTADSHTLGKTAGKDAQQNKSTYVSALGLDAARKLAHGLRDKAQAALDTLPPPQRAASQRLRELADLIVLREH</sequence>
<dbReference type="FunFam" id="1.10.600.10:FF:000001">
    <property type="entry name" value="Geranylgeranyl diphosphate synthase"/>
    <property type="match status" value="1"/>
</dbReference>
<comment type="caution">
    <text evidence="8">The sequence shown here is derived from an EMBL/GenBank/DDBJ whole genome shotgun (WGS) entry which is preliminary data.</text>
</comment>
<comment type="similarity">
    <text evidence="2 7">Belongs to the FPP/GGPP synthase family.</text>
</comment>
<dbReference type="SUPFAM" id="SSF48576">
    <property type="entry name" value="Terpenoid synthases"/>
    <property type="match status" value="1"/>
</dbReference>
<keyword evidence="6" id="KW-0414">Isoprene biosynthesis</keyword>
<keyword evidence="4" id="KW-0479">Metal-binding</keyword>
<dbReference type="Pfam" id="PF00348">
    <property type="entry name" value="polyprenyl_synt"/>
    <property type="match status" value="1"/>
</dbReference>
<name>A0A8I1MX14_THIA3</name>
<gene>
    <name evidence="8" type="ORF">J0I24_04585</name>
</gene>
<dbReference type="PROSITE" id="PS00444">
    <property type="entry name" value="POLYPRENYL_SYNTHASE_2"/>
    <property type="match status" value="1"/>
</dbReference>
<comment type="cofactor">
    <cofactor evidence="1">
        <name>Mg(2+)</name>
        <dbReference type="ChEBI" id="CHEBI:18420"/>
    </cofactor>
</comment>
<dbReference type="PANTHER" id="PTHR43281">
    <property type="entry name" value="FARNESYL DIPHOSPHATE SYNTHASE"/>
    <property type="match status" value="1"/>
</dbReference>
<dbReference type="InterPro" id="IPR033749">
    <property type="entry name" value="Polyprenyl_synt_CS"/>
</dbReference>
<evidence type="ECO:0000256" key="4">
    <source>
        <dbReference type="ARBA" id="ARBA00022723"/>
    </source>
</evidence>
<dbReference type="RefSeq" id="WP_276728479.1">
    <property type="nucleotide sequence ID" value="NZ_JAFKMR010000012.1"/>
</dbReference>
<keyword evidence="3 7" id="KW-0808">Transferase</keyword>
<dbReference type="PANTHER" id="PTHR43281:SF1">
    <property type="entry name" value="FARNESYL DIPHOSPHATE SYNTHASE"/>
    <property type="match status" value="1"/>
</dbReference>
<evidence type="ECO:0000313" key="9">
    <source>
        <dbReference type="Proteomes" id="UP000664800"/>
    </source>
</evidence>
<reference evidence="8" key="1">
    <citation type="submission" date="2021-02" db="EMBL/GenBank/DDBJ databases">
        <title>Thiocyanate and organic carbon inputs drive convergent selection for specific autotrophic Afipia and Thiobacillus strains within complex microbiomes.</title>
        <authorList>
            <person name="Huddy R.J."/>
            <person name="Sachdeva R."/>
            <person name="Kadzinga F."/>
            <person name="Kantor R.S."/>
            <person name="Harrison S.T.L."/>
            <person name="Banfield J.F."/>
        </authorList>
    </citation>
    <scope>NUCLEOTIDE SEQUENCE</scope>
    <source>
        <strain evidence="8">SCN18_13_7_16_R3_B_64_19</strain>
    </source>
</reference>
<dbReference type="Gene3D" id="1.10.600.10">
    <property type="entry name" value="Farnesyl Diphosphate Synthase"/>
    <property type="match status" value="1"/>
</dbReference>
<dbReference type="Proteomes" id="UP000664800">
    <property type="component" value="Unassembled WGS sequence"/>
</dbReference>
<evidence type="ECO:0000313" key="8">
    <source>
        <dbReference type="EMBL" id="MBN8743567.1"/>
    </source>
</evidence>
<dbReference type="GO" id="GO:0016114">
    <property type="term" value="P:terpenoid biosynthetic process"/>
    <property type="evidence" value="ECO:0007669"/>
    <property type="project" value="UniProtKB-ARBA"/>
</dbReference>
<dbReference type="CDD" id="cd00685">
    <property type="entry name" value="Trans_IPPS_HT"/>
    <property type="match status" value="1"/>
</dbReference>
<dbReference type="InterPro" id="IPR008949">
    <property type="entry name" value="Isoprenoid_synthase_dom_sf"/>
</dbReference>
<proteinExistence type="inferred from homology"/>
<protein>
    <submittedName>
        <fullName evidence="8">Polyprenyl synthetase family protein</fullName>
    </submittedName>
</protein>
<evidence type="ECO:0000256" key="5">
    <source>
        <dbReference type="ARBA" id="ARBA00022842"/>
    </source>
</evidence>
<dbReference type="PROSITE" id="PS00723">
    <property type="entry name" value="POLYPRENYL_SYNTHASE_1"/>
    <property type="match status" value="1"/>
</dbReference>
<evidence type="ECO:0000256" key="2">
    <source>
        <dbReference type="ARBA" id="ARBA00006706"/>
    </source>
</evidence>
<dbReference type="InterPro" id="IPR000092">
    <property type="entry name" value="Polyprenyl_synt"/>
</dbReference>
<organism evidence="8 9">
    <name type="scientific">Thiomonas arsenitoxydans (strain DSM 22701 / CIP 110005 / 3As)</name>
    <dbReference type="NCBI Taxonomy" id="426114"/>
    <lineage>
        <taxon>Bacteria</taxon>
        <taxon>Pseudomonadati</taxon>
        <taxon>Pseudomonadota</taxon>
        <taxon>Betaproteobacteria</taxon>
        <taxon>Burkholderiales</taxon>
        <taxon>Thiomonas</taxon>
    </lineage>
</organism>
<dbReference type="GO" id="GO:0004659">
    <property type="term" value="F:prenyltransferase activity"/>
    <property type="evidence" value="ECO:0007669"/>
    <property type="project" value="InterPro"/>
</dbReference>
<dbReference type="SFLD" id="SFLDG01017">
    <property type="entry name" value="Polyprenyl_Transferase_Like"/>
    <property type="match status" value="1"/>
</dbReference>
<accession>A0A8I1MX14</accession>
<dbReference type="NCBIfam" id="NF045485">
    <property type="entry name" value="FPPsyn"/>
    <property type="match status" value="1"/>
</dbReference>
<evidence type="ECO:0000256" key="1">
    <source>
        <dbReference type="ARBA" id="ARBA00001946"/>
    </source>
</evidence>
<dbReference type="SFLD" id="SFLDS00005">
    <property type="entry name" value="Isoprenoid_Synthase_Type_I"/>
    <property type="match status" value="1"/>
</dbReference>
<evidence type="ECO:0000256" key="7">
    <source>
        <dbReference type="RuleBase" id="RU004466"/>
    </source>
</evidence>